<organism evidence="1">
    <name type="scientific">marine sediment metagenome</name>
    <dbReference type="NCBI Taxonomy" id="412755"/>
    <lineage>
        <taxon>unclassified sequences</taxon>
        <taxon>metagenomes</taxon>
        <taxon>ecological metagenomes</taxon>
    </lineage>
</organism>
<proteinExistence type="predicted"/>
<gene>
    <name evidence="1" type="ORF">S12H4_14022</name>
</gene>
<accession>X1RF50</accession>
<dbReference type="EMBL" id="BARW01006675">
    <property type="protein sequence ID" value="GAI79233.1"/>
    <property type="molecule type" value="Genomic_DNA"/>
</dbReference>
<sequence>PFRTDDLVNNNEVGSNEDKNSVPLLWMNHLNNFDVEWPLDTFSKPQRIEKVESSANLLVPVQNYVLLKRFSAKEQKQRLIASVLTKNEFKQYTHIGLEITKS</sequence>
<dbReference type="AlphaFoldDB" id="X1RF50"/>
<protein>
    <submittedName>
        <fullName evidence="1">Uncharacterized protein</fullName>
    </submittedName>
</protein>
<evidence type="ECO:0000313" key="1">
    <source>
        <dbReference type="EMBL" id="GAI79233.1"/>
    </source>
</evidence>
<comment type="caution">
    <text evidence="1">The sequence shown here is derived from an EMBL/GenBank/DDBJ whole genome shotgun (WGS) entry which is preliminary data.</text>
</comment>
<reference evidence="1" key="1">
    <citation type="journal article" date="2014" name="Front. Microbiol.">
        <title>High frequency of phylogenetically diverse reductive dehalogenase-homologous genes in deep subseafloor sedimentary metagenomes.</title>
        <authorList>
            <person name="Kawai M."/>
            <person name="Futagami T."/>
            <person name="Toyoda A."/>
            <person name="Takaki Y."/>
            <person name="Nishi S."/>
            <person name="Hori S."/>
            <person name="Arai W."/>
            <person name="Tsubouchi T."/>
            <person name="Morono Y."/>
            <person name="Uchiyama I."/>
            <person name="Ito T."/>
            <person name="Fujiyama A."/>
            <person name="Inagaki F."/>
            <person name="Takami H."/>
        </authorList>
    </citation>
    <scope>NUCLEOTIDE SEQUENCE</scope>
    <source>
        <strain evidence="1">Expedition CK06-06</strain>
    </source>
</reference>
<name>X1RF50_9ZZZZ</name>
<feature type="non-terminal residue" evidence="1">
    <location>
        <position position="1"/>
    </location>
</feature>